<feature type="domain" description="DUF1214" evidence="3">
    <location>
        <begin position="347"/>
        <end position="452"/>
    </location>
</feature>
<evidence type="ECO:0000256" key="2">
    <source>
        <dbReference type="SAM" id="SignalP"/>
    </source>
</evidence>
<evidence type="ECO:0008006" key="7">
    <source>
        <dbReference type="Google" id="ProtNLM"/>
    </source>
</evidence>
<dbReference type="PROSITE" id="PS51257">
    <property type="entry name" value="PROKAR_LIPOPROTEIN"/>
    <property type="match status" value="1"/>
</dbReference>
<feature type="domain" description="DUF1214" evidence="3">
    <location>
        <begin position="845"/>
        <end position="963"/>
    </location>
</feature>
<dbReference type="Pfam" id="PF06742">
    <property type="entry name" value="DUF1214"/>
    <property type="match status" value="2"/>
</dbReference>
<dbReference type="InterPro" id="IPR037050">
    <property type="entry name" value="DUF1254_sf"/>
</dbReference>
<dbReference type="Gene3D" id="2.60.40.1610">
    <property type="entry name" value="Domain of unknown function DUF1254"/>
    <property type="match status" value="2"/>
</dbReference>
<feature type="region of interest" description="Disordered" evidence="1">
    <location>
        <begin position="473"/>
        <end position="493"/>
    </location>
</feature>
<gene>
    <name evidence="5" type="ORF">OPKNFCMD_5852</name>
</gene>
<dbReference type="PANTHER" id="PTHR36509">
    <property type="entry name" value="BLL3101 PROTEIN"/>
    <property type="match status" value="1"/>
</dbReference>
<dbReference type="Gene3D" id="2.60.120.600">
    <property type="entry name" value="Domain of unknown function DUF1214, C-terminal domain"/>
    <property type="match status" value="2"/>
</dbReference>
<organism evidence="5 6">
    <name type="scientific">Methylobacterium crusticola</name>
    <dbReference type="NCBI Taxonomy" id="1697972"/>
    <lineage>
        <taxon>Bacteria</taxon>
        <taxon>Pseudomonadati</taxon>
        <taxon>Pseudomonadota</taxon>
        <taxon>Alphaproteobacteria</taxon>
        <taxon>Hyphomicrobiales</taxon>
        <taxon>Methylobacteriaceae</taxon>
        <taxon>Methylobacterium</taxon>
    </lineage>
</organism>
<feature type="signal peptide" evidence="2">
    <location>
        <begin position="1"/>
        <end position="20"/>
    </location>
</feature>
<dbReference type="Pfam" id="PF06863">
    <property type="entry name" value="DUF1254"/>
    <property type="match status" value="2"/>
</dbReference>
<name>A0ABQ4R6X5_9HYPH</name>
<evidence type="ECO:0000259" key="4">
    <source>
        <dbReference type="Pfam" id="PF06863"/>
    </source>
</evidence>
<dbReference type="InterPro" id="IPR010679">
    <property type="entry name" value="DUF1254"/>
</dbReference>
<evidence type="ECO:0000313" key="5">
    <source>
        <dbReference type="EMBL" id="GJD53081.1"/>
    </source>
</evidence>
<dbReference type="InterPro" id="IPR037049">
    <property type="entry name" value="DUF1214_C_sf"/>
</dbReference>
<comment type="caution">
    <text evidence="5">The sequence shown here is derived from an EMBL/GenBank/DDBJ whole genome shotgun (WGS) entry which is preliminary data.</text>
</comment>
<dbReference type="InterPro" id="IPR010621">
    <property type="entry name" value="DUF1214"/>
</dbReference>
<accession>A0ABQ4R6X5</accession>
<dbReference type="PANTHER" id="PTHR36509:SF3">
    <property type="entry name" value="SIGNAL PEPTIDE PROTEIN"/>
    <property type="match status" value="1"/>
</dbReference>
<sequence>MKRTVLAALAAACLAFAACAQDASPRELARRVVERRAAEAVVWGMPVVNYDLMLQEMLTKTAGKVNQVIYWGRPLDWHNQTLTPNPDTLYLMAFLNTKDVGPIVIEVPPADDGGSLNANVVNIWQQPLEDAGLLGVDAGKGVKLLMVPPDFSGQVPPGYVALRPGTHGSYGLFRSNLASHADADVARSVAYGKRIRIYPLSQAADPPPTRFTDVGDTVFDATIRYDERFFEGLDRIVQAEPWLARDRAMIDQLRAIGIEKGRPFAPDAEAKQALTTGVREAQAWLEARYAAGLPPFFEGTHWTLPAPPELIRAAQADFAEPDRYPVDARGLAYSYAYIGIKRLGAGQFYLINIRDKDGNSYEGGNTYRLTVPPNAPVEQYWSVTAYDRQTHALIRNMGRASRASNNAEVQKNPDGSVDLYLGPQAPAGKEANWIPTDPSRRFELMFRLYAPTKALFDKAWTLPDVERVATGTAARAQPDMASPAGSQPQVPYPARALSPAHADLARSAGVPALLANENYVEALARVVYYWGYPAVDGFGRTNMWEIMRDKPGTMLGLLPGAPMNTTGCLADYMSPAQRWVVTPNNDTIYGAGFANLAVEPAVIQTPAEVPQGHYWTIQIVDIFTNVVHQLGSASATPGGKFLLVGPTWTGEKPSGFLGVLRMPTNTAGVFPRSFAARTPEAKARAIAVLDQIGMYPLSKDQPGPRKIDCRAAARNAVYPPGVTARMIAADPDASRPQWVNPKTFWDDLAKMLAANPAVGPSDAAMADQARTLIALRQTDPGYRALLDRAALAADAALHASSTYVQVGVDTGNGWQRQMGAGHWGTDWFSRAQATVIYIYVNDYREATYFIRGTDAKGSLLDGRHVYTMTFPKEALPPMDRTRGGFWSLTMYDKDYFMLPDPPNGRTNIGTVNLDANELRFAPDGALTLTLSRAQPADAEARANWLPAPEGQFALIVRAYVPTQQVLDGAYKLPDVIREARDAAP</sequence>
<keyword evidence="6" id="KW-1185">Reference proteome</keyword>
<protein>
    <recommendedName>
        <fullName evidence="7">DUF1254 domain-containing protein</fullName>
    </recommendedName>
</protein>
<evidence type="ECO:0000256" key="1">
    <source>
        <dbReference type="SAM" id="MobiDB-lite"/>
    </source>
</evidence>
<dbReference type="Proteomes" id="UP001055167">
    <property type="component" value="Unassembled WGS sequence"/>
</dbReference>
<evidence type="ECO:0000259" key="3">
    <source>
        <dbReference type="Pfam" id="PF06742"/>
    </source>
</evidence>
<reference evidence="5" key="1">
    <citation type="journal article" date="2021" name="Front. Microbiol.">
        <title>Comprehensive Comparative Genomics and Phenotyping of Methylobacterium Species.</title>
        <authorList>
            <person name="Alessa O."/>
            <person name="Ogura Y."/>
            <person name="Fujitani Y."/>
            <person name="Takami H."/>
            <person name="Hayashi T."/>
            <person name="Sahin N."/>
            <person name="Tani A."/>
        </authorList>
    </citation>
    <scope>NUCLEOTIDE SEQUENCE</scope>
    <source>
        <strain evidence="5">KCTC 52305</strain>
    </source>
</reference>
<keyword evidence="2" id="KW-0732">Signal</keyword>
<feature type="domain" description="DUF1254" evidence="4">
    <location>
        <begin position="563"/>
        <end position="696"/>
    </location>
</feature>
<dbReference type="Gene3D" id="1.10.3360.10">
    <property type="entry name" value="VPA0735-like domain"/>
    <property type="match status" value="1"/>
</dbReference>
<proteinExistence type="predicted"/>
<dbReference type="SUPFAM" id="SSF160935">
    <property type="entry name" value="VPA0735-like"/>
    <property type="match status" value="2"/>
</dbReference>
<feature type="domain" description="DUF1254" evidence="4">
    <location>
        <begin position="65"/>
        <end position="199"/>
    </location>
</feature>
<evidence type="ECO:0000313" key="6">
    <source>
        <dbReference type="Proteomes" id="UP001055167"/>
    </source>
</evidence>
<dbReference type="EMBL" id="BPQH01000025">
    <property type="protein sequence ID" value="GJD53081.1"/>
    <property type="molecule type" value="Genomic_DNA"/>
</dbReference>
<feature type="chain" id="PRO_5047443145" description="DUF1254 domain-containing protein" evidence="2">
    <location>
        <begin position="21"/>
        <end position="984"/>
    </location>
</feature>
<reference evidence="5" key="2">
    <citation type="submission" date="2021-08" db="EMBL/GenBank/DDBJ databases">
        <authorList>
            <person name="Tani A."/>
            <person name="Ola A."/>
            <person name="Ogura Y."/>
            <person name="Katsura K."/>
            <person name="Hayashi T."/>
        </authorList>
    </citation>
    <scope>NUCLEOTIDE SEQUENCE</scope>
    <source>
        <strain evidence="5">KCTC 52305</strain>
    </source>
</reference>